<comment type="caution">
    <text evidence="2">The sequence shown here is derived from an EMBL/GenBank/DDBJ whole genome shotgun (WGS) entry which is preliminary data.</text>
</comment>
<reference evidence="2 3" key="1">
    <citation type="submission" date="2023-05" db="EMBL/GenBank/DDBJ databases">
        <authorList>
            <person name="Gao F."/>
        </authorList>
    </citation>
    <scope>NUCLEOTIDE SEQUENCE [LARGE SCALE GENOMIC DNA]</scope>
    <source>
        <strain evidence="2 3">MIMF12</strain>
    </source>
</reference>
<feature type="non-terminal residue" evidence="2">
    <location>
        <position position="90"/>
    </location>
</feature>
<accession>A0ABT7JKH7</accession>
<feature type="compositionally biased region" description="Gly residues" evidence="1">
    <location>
        <begin position="23"/>
        <end position="39"/>
    </location>
</feature>
<keyword evidence="3" id="KW-1185">Reference proteome</keyword>
<sequence>MRGGIEGQAPLPPRPDRRDRGAGGRQAGAAGGVAGGAGFRGQNPQAAVQCLHVREVGGVGTVQHRLLREFGPVVVLAGVVQPHGGAGAAR</sequence>
<evidence type="ECO:0000313" key="3">
    <source>
        <dbReference type="Proteomes" id="UP001302059"/>
    </source>
</evidence>
<protein>
    <submittedName>
        <fullName evidence="2">Uncharacterized protein</fullName>
    </submittedName>
</protein>
<name>A0ABT7JKH7_9DEIO</name>
<gene>
    <name evidence="2" type="ORF">QOL99_15560</name>
</gene>
<proteinExistence type="predicted"/>
<dbReference type="Proteomes" id="UP001302059">
    <property type="component" value="Unassembled WGS sequence"/>
</dbReference>
<feature type="region of interest" description="Disordered" evidence="1">
    <location>
        <begin position="1"/>
        <end position="41"/>
    </location>
</feature>
<dbReference type="RefSeq" id="WP_285525156.1">
    <property type="nucleotide sequence ID" value="NZ_JASNGB010000226.1"/>
</dbReference>
<evidence type="ECO:0000256" key="1">
    <source>
        <dbReference type="SAM" id="MobiDB-lite"/>
    </source>
</evidence>
<dbReference type="EMBL" id="JASNGB010000226">
    <property type="protein sequence ID" value="MDL2345554.1"/>
    <property type="molecule type" value="Genomic_DNA"/>
</dbReference>
<organism evidence="2 3">
    <name type="scientific">Deinococcus rhizophilus</name>
    <dbReference type="NCBI Taxonomy" id="3049544"/>
    <lineage>
        <taxon>Bacteria</taxon>
        <taxon>Thermotogati</taxon>
        <taxon>Deinococcota</taxon>
        <taxon>Deinococci</taxon>
        <taxon>Deinococcales</taxon>
        <taxon>Deinococcaceae</taxon>
        <taxon>Deinococcus</taxon>
    </lineage>
</organism>
<evidence type="ECO:0000313" key="2">
    <source>
        <dbReference type="EMBL" id="MDL2345554.1"/>
    </source>
</evidence>